<protein>
    <submittedName>
        <fullName evidence="2">Uncharacterized protein</fullName>
    </submittedName>
</protein>
<accession>A0ABQ7AG96</accession>
<keyword evidence="3" id="KW-1185">Reference proteome</keyword>
<gene>
    <name evidence="2" type="ORF">DY000_02054288</name>
</gene>
<reference evidence="2 3" key="1">
    <citation type="journal article" date="2020" name="BMC Genomics">
        <title>Intraspecific diversification of the crop wild relative Brassica cretica Lam. using demographic model selection.</title>
        <authorList>
            <person name="Kioukis A."/>
            <person name="Michalopoulou V.A."/>
            <person name="Briers L."/>
            <person name="Pirintsos S."/>
            <person name="Studholme D.J."/>
            <person name="Pavlidis P."/>
            <person name="Sarris P.F."/>
        </authorList>
    </citation>
    <scope>NUCLEOTIDE SEQUENCE [LARGE SCALE GENOMIC DNA]</scope>
    <source>
        <strain evidence="3">cv. PFS-1207/04</strain>
    </source>
</reference>
<evidence type="ECO:0000256" key="1">
    <source>
        <dbReference type="SAM" id="MobiDB-lite"/>
    </source>
</evidence>
<sequence>MPKIDVARLNALRPQPKPSYNPPEAIRTPSDDAADPMEVDRVPVGRTLRKRKEKVAKHLKRRANEKEREIFQKRKSSGGIVRYLENFLADSRSSVQHANHFGAEYEIEYSASIETHTATSIDSAYKKSIDTPKE</sequence>
<evidence type="ECO:0000313" key="2">
    <source>
        <dbReference type="EMBL" id="KAF3496719.1"/>
    </source>
</evidence>
<name>A0ABQ7AG96_BRACR</name>
<evidence type="ECO:0000313" key="3">
    <source>
        <dbReference type="Proteomes" id="UP000266723"/>
    </source>
</evidence>
<comment type="caution">
    <text evidence="2">The sequence shown here is derived from an EMBL/GenBank/DDBJ whole genome shotgun (WGS) entry which is preliminary data.</text>
</comment>
<dbReference type="EMBL" id="QGKV02002055">
    <property type="protein sequence ID" value="KAF3496719.1"/>
    <property type="molecule type" value="Genomic_DNA"/>
</dbReference>
<organism evidence="2 3">
    <name type="scientific">Brassica cretica</name>
    <name type="common">Mustard</name>
    <dbReference type="NCBI Taxonomy" id="69181"/>
    <lineage>
        <taxon>Eukaryota</taxon>
        <taxon>Viridiplantae</taxon>
        <taxon>Streptophyta</taxon>
        <taxon>Embryophyta</taxon>
        <taxon>Tracheophyta</taxon>
        <taxon>Spermatophyta</taxon>
        <taxon>Magnoliopsida</taxon>
        <taxon>eudicotyledons</taxon>
        <taxon>Gunneridae</taxon>
        <taxon>Pentapetalae</taxon>
        <taxon>rosids</taxon>
        <taxon>malvids</taxon>
        <taxon>Brassicales</taxon>
        <taxon>Brassicaceae</taxon>
        <taxon>Brassiceae</taxon>
        <taxon>Brassica</taxon>
    </lineage>
</organism>
<dbReference type="Proteomes" id="UP000266723">
    <property type="component" value="Unassembled WGS sequence"/>
</dbReference>
<feature type="region of interest" description="Disordered" evidence="1">
    <location>
        <begin position="1"/>
        <end position="38"/>
    </location>
</feature>
<proteinExistence type="predicted"/>